<feature type="region of interest" description="Disordered" evidence="2">
    <location>
        <begin position="280"/>
        <end position="321"/>
    </location>
</feature>
<organism evidence="4 5">
    <name type="scientific">Grifola frondosa</name>
    <name type="common">Maitake</name>
    <name type="synonym">Polyporus frondosus</name>
    <dbReference type="NCBI Taxonomy" id="5627"/>
    <lineage>
        <taxon>Eukaryota</taxon>
        <taxon>Fungi</taxon>
        <taxon>Dikarya</taxon>
        <taxon>Basidiomycota</taxon>
        <taxon>Agaricomycotina</taxon>
        <taxon>Agaricomycetes</taxon>
        <taxon>Polyporales</taxon>
        <taxon>Grifolaceae</taxon>
        <taxon>Grifola</taxon>
    </lineage>
</organism>
<dbReference type="InterPro" id="IPR029068">
    <property type="entry name" value="Glyas_Bleomycin-R_OHBP_Dase"/>
</dbReference>
<evidence type="ECO:0000256" key="1">
    <source>
        <dbReference type="ARBA" id="ARBA00022723"/>
    </source>
</evidence>
<dbReference type="SUPFAM" id="SSF54593">
    <property type="entry name" value="Glyoxalase/Bleomycin resistance protein/Dihydroxybiphenyl dioxygenase"/>
    <property type="match status" value="1"/>
</dbReference>
<dbReference type="OrthoDB" id="16820at2759"/>
<dbReference type="PANTHER" id="PTHR10374:SF30">
    <property type="entry name" value="LACTOYLGLUTATHIONE LYASE"/>
    <property type="match status" value="1"/>
</dbReference>
<name>A0A1C7LMI1_GRIFR</name>
<protein>
    <recommendedName>
        <fullName evidence="3">VOC domain-containing protein</fullName>
    </recommendedName>
</protein>
<dbReference type="EMBL" id="LUGG01000037">
    <property type="protein sequence ID" value="OBZ65982.1"/>
    <property type="molecule type" value="Genomic_DNA"/>
</dbReference>
<keyword evidence="1" id="KW-0479">Metal-binding</keyword>
<dbReference type="Proteomes" id="UP000092993">
    <property type="component" value="Unassembled WGS sequence"/>
</dbReference>
<dbReference type="InterPro" id="IPR004360">
    <property type="entry name" value="Glyas_Fos-R_dOase_dom"/>
</dbReference>
<sequence>MHILSMDLLSHHSFDTFTLYLLGYDHSGGMLSAKAKKGSCFNREGVLELTHNHGAESDPDFDGYTSGNADPGKGFGHIAITAPDVDAACARFEKLGVVFKEKLTYGRMREIAFILDLDGTRLRHVLDRDRPPSSLLDLETSERVPMRYIYEGAGRIRGGRHVCKSVVIPSVHIPLSYQGTSDVDARETPRNSVVLKLAPPTPPCLSYLRNHGSATHSAARPFASADTLWRTAARRAKYRAMRRTLCVGGGILHGRKRAMDIVTNSFCVVRPFPELQIHASRADSGASAKREHAGERNLGDYQREPGGHVRRNGRILPDGRPAVRRPGWRSHAFHATLLASYLSTIFLPRTFLSRSPCRIRETLEDGRVIILGRCDWGGFVNDMSQNNLSLEIFPATSSAAGRHDPRENNWAVNVLFCGGANIQVNQWGTDWDIAQYNTLNSCVTIMLDVSGSYVEDNLQDPLFERCERRRCGIREHFVGNRTVIHEQPRPVALHPREQKWSRATDCLQARFRACTTPLPRSSQTICAVRIAKLTLTYVLRLGVPRRALLSFLSQLAPAGARRPPHTAHV</sequence>
<comment type="caution">
    <text evidence="4">The sequence shown here is derived from an EMBL/GenBank/DDBJ whole genome shotgun (WGS) entry which is preliminary data.</text>
</comment>
<evidence type="ECO:0000313" key="5">
    <source>
        <dbReference type="Proteomes" id="UP000092993"/>
    </source>
</evidence>
<dbReference type="InterPro" id="IPR018146">
    <property type="entry name" value="Glyoxalase_1_CS"/>
</dbReference>
<dbReference type="Pfam" id="PF00903">
    <property type="entry name" value="Glyoxalase"/>
    <property type="match status" value="1"/>
</dbReference>
<feature type="compositionally biased region" description="Basic and acidic residues" evidence="2">
    <location>
        <begin position="288"/>
        <end position="307"/>
    </location>
</feature>
<dbReference type="GO" id="GO:0004462">
    <property type="term" value="F:lactoylglutathione lyase activity"/>
    <property type="evidence" value="ECO:0007669"/>
    <property type="project" value="InterPro"/>
</dbReference>
<dbReference type="Gene3D" id="3.10.180.10">
    <property type="entry name" value="2,3-Dihydroxybiphenyl 1,2-Dioxygenase, domain 1"/>
    <property type="match status" value="1"/>
</dbReference>
<dbReference type="PROSITE" id="PS51819">
    <property type="entry name" value="VOC"/>
    <property type="match status" value="1"/>
</dbReference>
<proteinExistence type="predicted"/>
<dbReference type="STRING" id="5627.A0A1C7LMI1"/>
<dbReference type="PROSITE" id="PS00935">
    <property type="entry name" value="GLYOXALASE_I_2"/>
    <property type="match status" value="1"/>
</dbReference>
<keyword evidence="5" id="KW-1185">Reference proteome</keyword>
<evidence type="ECO:0000259" key="3">
    <source>
        <dbReference type="PROSITE" id="PS51819"/>
    </source>
</evidence>
<reference evidence="4 5" key="1">
    <citation type="submission" date="2016-03" db="EMBL/GenBank/DDBJ databases">
        <title>Whole genome sequencing of Grifola frondosa 9006-11.</title>
        <authorList>
            <person name="Min B."/>
            <person name="Park H."/>
            <person name="Kim J.-G."/>
            <person name="Cho H."/>
            <person name="Oh Y.-L."/>
            <person name="Kong W.-S."/>
            <person name="Choi I.-G."/>
        </authorList>
    </citation>
    <scope>NUCLEOTIDE SEQUENCE [LARGE SCALE GENOMIC DNA]</scope>
    <source>
        <strain evidence="4 5">9006-11</strain>
    </source>
</reference>
<dbReference type="GO" id="GO:0046872">
    <property type="term" value="F:metal ion binding"/>
    <property type="evidence" value="ECO:0007669"/>
    <property type="project" value="UniProtKB-KW"/>
</dbReference>
<accession>A0A1C7LMI1</accession>
<evidence type="ECO:0000313" key="4">
    <source>
        <dbReference type="EMBL" id="OBZ65982.1"/>
    </source>
</evidence>
<gene>
    <name evidence="4" type="ORF">A0H81_14044</name>
</gene>
<feature type="domain" description="VOC" evidence="3">
    <location>
        <begin position="1"/>
        <end position="127"/>
    </location>
</feature>
<evidence type="ECO:0000256" key="2">
    <source>
        <dbReference type="SAM" id="MobiDB-lite"/>
    </source>
</evidence>
<dbReference type="AlphaFoldDB" id="A0A1C7LMI1"/>
<dbReference type="CDD" id="cd07233">
    <property type="entry name" value="GlxI_Zn"/>
    <property type="match status" value="1"/>
</dbReference>
<dbReference type="InterPro" id="IPR037523">
    <property type="entry name" value="VOC_core"/>
</dbReference>
<dbReference type="PANTHER" id="PTHR10374">
    <property type="entry name" value="LACTOYLGLUTATHIONE LYASE GLYOXALASE I"/>
    <property type="match status" value="1"/>
</dbReference>